<keyword evidence="8" id="KW-1185">Reference proteome</keyword>
<keyword evidence="2 7" id="KW-0645">Protease</keyword>
<comment type="caution">
    <text evidence="7">The sequence shown here is derived from an EMBL/GenBank/DDBJ whole genome shotgun (WGS) entry which is preliminary data.</text>
</comment>
<evidence type="ECO:0000259" key="6">
    <source>
        <dbReference type="Pfam" id="PF00082"/>
    </source>
</evidence>
<evidence type="ECO:0000313" key="7">
    <source>
        <dbReference type="EMBL" id="GFP29067.1"/>
    </source>
</evidence>
<dbReference type="PROSITE" id="PS51892">
    <property type="entry name" value="SUBTILASE"/>
    <property type="match status" value="1"/>
</dbReference>
<evidence type="ECO:0000313" key="8">
    <source>
        <dbReference type="Proteomes" id="UP000591948"/>
    </source>
</evidence>
<evidence type="ECO:0000256" key="4">
    <source>
        <dbReference type="ARBA" id="ARBA00022825"/>
    </source>
</evidence>
<keyword evidence="4" id="KW-0720">Serine protease</keyword>
<comment type="similarity">
    <text evidence="1 5">Belongs to the peptidase S8 family.</text>
</comment>
<proteinExistence type="inferred from homology"/>
<keyword evidence="3" id="KW-0378">Hydrolase</keyword>
<dbReference type="AlphaFoldDB" id="A0A6V8P9W8"/>
<feature type="domain" description="Peptidase S8/S53" evidence="6">
    <location>
        <begin position="3"/>
        <end position="112"/>
    </location>
</feature>
<dbReference type="InterPro" id="IPR036852">
    <property type="entry name" value="Peptidase_S8/S53_dom_sf"/>
</dbReference>
<feature type="non-terminal residue" evidence="7">
    <location>
        <position position="1"/>
    </location>
</feature>
<reference evidence="7 8" key="1">
    <citation type="journal article" date="2020" name="Front. Microbiol.">
        <title>Single-cell genomics of novel Actinobacteria with the Wood-Ljungdahl pathway discovered in a serpentinizing system.</title>
        <authorList>
            <person name="Merino N."/>
            <person name="Kawai M."/>
            <person name="Boyd E.S."/>
            <person name="Colman D.R."/>
            <person name="McGlynn S.E."/>
            <person name="Nealson K.H."/>
            <person name="Kurokawa K."/>
            <person name="Hongoh Y."/>
        </authorList>
    </citation>
    <scope>NUCLEOTIDE SEQUENCE [LARGE SCALE GENOMIC DNA]</scope>
    <source>
        <strain evidence="7 8">S33</strain>
    </source>
</reference>
<evidence type="ECO:0000256" key="2">
    <source>
        <dbReference type="ARBA" id="ARBA00022670"/>
    </source>
</evidence>
<dbReference type="EMBL" id="BLRY01000614">
    <property type="protein sequence ID" value="GFP29067.1"/>
    <property type="molecule type" value="Genomic_DNA"/>
</dbReference>
<dbReference type="Pfam" id="PF00082">
    <property type="entry name" value="Peptidase_S8"/>
    <property type="match status" value="1"/>
</dbReference>
<dbReference type="GO" id="GO:0004252">
    <property type="term" value="F:serine-type endopeptidase activity"/>
    <property type="evidence" value="ECO:0007669"/>
    <property type="project" value="InterPro"/>
</dbReference>
<protein>
    <submittedName>
        <fullName evidence="7">Serine protease</fullName>
    </submittedName>
</protein>
<evidence type="ECO:0000256" key="3">
    <source>
        <dbReference type="ARBA" id="ARBA00022801"/>
    </source>
</evidence>
<organism evidence="7 8">
    <name type="scientific">Candidatus Hakubella thermalkaliphila</name>
    <dbReference type="NCBI Taxonomy" id="2754717"/>
    <lineage>
        <taxon>Bacteria</taxon>
        <taxon>Bacillati</taxon>
        <taxon>Actinomycetota</taxon>
        <taxon>Actinomycetota incertae sedis</taxon>
        <taxon>Candidatus Hakubellales</taxon>
        <taxon>Candidatus Hakubellaceae</taxon>
        <taxon>Candidatus Hakubella</taxon>
    </lineage>
</organism>
<dbReference type="Gene3D" id="3.40.50.200">
    <property type="entry name" value="Peptidase S8/S53 domain"/>
    <property type="match status" value="1"/>
</dbReference>
<dbReference type="RefSeq" id="WP_176234196.1">
    <property type="nucleotide sequence ID" value="NZ_BLRY01000614.1"/>
</dbReference>
<dbReference type="PANTHER" id="PTHR43806:SF11">
    <property type="entry name" value="CEREVISIN-RELATED"/>
    <property type="match status" value="1"/>
</dbReference>
<dbReference type="InterPro" id="IPR023828">
    <property type="entry name" value="Peptidase_S8_Ser-AS"/>
</dbReference>
<gene>
    <name evidence="7" type="ORF">HKBW3S33_02483</name>
</gene>
<evidence type="ECO:0000256" key="1">
    <source>
        <dbReference type="ARBA" id="ARBA00011073"/>
    </source>
</evidence>
<accession>A0A6V8P9W8</accession>
<dbReference type="Proteomes" id="UP000591948">
    <property type="component" value="Unassembled WGS sequence"/>
</dbReference>
<dbReference type="GO" id="GO:0006508">
    <property type="term" value="P:proteolysis"/>
    <property type="evidence" value="ECO:0007669"/>
    <property type="project" value="UniProtKB-KW"/>
</dbReference>
<comment type="caution">
    <text evidence="5">Lacks conserved residue(s) required for the propagation of feature annotation.</text>
</comment>
<dbReference type="InterPro" id="IPR050131">
    <property type="entry name" value="Peptidase_S8_subtilisin-like"/>
</dbReference>
<dbReference type="InterPro" id="IPR000209">
    <property type="entry name" value="Peptidase_S8/S53_dom"/>
</dbReference>
<dbReference type="PANTHER" id="PTHR43806">
    <property type="entry name" value="PEPTIDASE S8"/>
    <property type="match status" value="1"/>
</dbReference>
<sequence length="125" mass="12593">NFSPASCTGVITVGATEALGQRASYSNGGTRIDLMAPGGEGLHQVVSTLGSNRYGGMAGTSMAAPHVAGVLALMKSRRPGLTREEGLSILKETARPLTPAECGHPSQYCGAGLVDAGAALSRTPP</sequence>
<evidence type="ECO:0000256" key="5">
    <source>
        <dbReference type="PROSITE-ProRule" id="PRU01240"/>
    </source>
</evidence>
<dbReference type="SUPFAM" id="SSF52743">
    <property type="entry name" value="Subtilisin-like"/>
    <property type="match status" value="1"/>
</dbReference>
<dbReference type="PROSITE" id="PS00138">
    <property type="entry name" value="SUBTILASE_SER"/>
    <property type="match status" value="1"/>
</dbReference>
<name>A0A6V8P9W8_9ACTN</name>